<sequence length="125" mass="14012">MVGDFYLDHFSPESGKGIDIAHGIYKKVCGTELENRLSLVKADGTNVNTDKNVREICYKILNNNSYFAHGENILIAMLADEEEEVRVRAVNKLLNIKGLNEIFTCEDSFEGGVVESESEDEPARR</sequence>
<keyword evidence="2" id="KW-1185">Reference proteome</keyword>
<organism evidence="1 2">
    <name type="scientific">Armadillidium nasatum</name>
    <dbReference type="NCBI Taxonomy" id="96803"/>
    <lineage>
        <taxon>Eukaryota</taxon>
        <taxon>Metazoa</taxon>
        <taxon>Ecdysozoa</taxon>
        <taxon>Arthropoda</taxon>
        <taxon>Crustacea</taxon>
        <taxon>Multicrustacea</taxon>
        <taxon>Malacostraca</taxon>
        <taxon>Eumalacostraca</taxon>
        <taxon>Peracarida</taxon>
        <taxon>Isopoda</taxon>
        <taxon>Oniscidea</taxon>
        <taxon>Crinocheta</taxon>
        <taxon>Armadillidiidae</taxon>
        <taxon>Armadillidium</taxon>
    </lineage>
</organism>
<dbReference type="AlphaFoldDB" id="A0A5N5T9Y7"/>
<reference evidence="1 2" key="1">
    <citation type="journal article" date="2019" name="PLoS Biol.">
        <title>Sex chromosomes control vertical transmission of feminizing Wolbachia symbionts in an isopod.</title>
        <authorList>
            <person name="Becking T."/>
            <person name="Chebbi M.A."/>
            <person name="Giraud I."/>
            <person name="Moumen B."/>
            <person name="Laverre T."/>
            <person name="Caubet Y."/>
            <person name="Peccoud J."/>
            <person name="Gilbert C."/>
            <person name="Cordaux R."/>
        </authorList>
    </citation>
    <scope>NUCLEOTIDE SEQUENCE [LARGE SCALE GENOMIC DNA]</scope>
    <source>
        <strain evidence="1">ANa2</strain>
        <tissue evidence="1">Whole body excluding digestive tract and cuticle</tissue>
    </source>
</reference>
<dbReference type="EMBL" id="SEYY01005476">
    <property type="protein sequence ID" value="KAB7503292.1"/>
    <property type="molecule type" value="Genomic_DNA"/>
</dbReference>
<evidence type="ECO:0000313" key="1">
    <source>
        <dbReference type="EMBL" id="KAB7503292.1"/>
    </source>
</evidence>
<evidence type="ECO:0000313" key="2">
    <source>
        <dbReference type="Proteomes" id="UP000326759"/>
    </source>
</evidence>
<comment type="caution">
    <text evidence="1">The sequence shown here is derived from an EMBL/GenBank/DDBJ whole genome shotgun (WGS) entry which is preliminary data.</text>
</comment>
<accession>A0A5N5T9Y7</accession>
<protein>
    <submittedName>
        <fullName evidence="1">Uncharacterized protein</fullName>
    </submittedName>
</protein>
<dbReference type="Proteomes" id="UP000326759">
    <property type="component" value="Unassembled WGS sequence"/>
</dbReference>
<dbReference type="OrthoDB" id="6617942at2759"/>
<proteinExistence type="predicted"/>
<gene>
    <name evidence="1" type="ORF">Anas_13011</name>
</gene>
<name>A0A5N5T9Y7_9CRUS</name>